<keyword evidence="6" id="KW-1185">Reference proteome</keyword>
<dbReference type="Gene3D" id="3.40.190.10">
    <property type="entry name" value="Periplasmic binding protein-like II"/>
    <property type="match status" value="2"/>
</dbReference>
<dbReference type="KEGG" id="dbc:MFMK1_000711"/>
<evidence type="ECO:0000313" key="6">
    <source>
        <dbReference type="Proteomes" id="UP001329915"/>
    </source>
</evidence>
<dbReference type="GO" id="GO:0016020">
    <property type="term" value="C:membrane"/>
    <property type="evidence" value="ECO:0007669"/>
    <property type="project" value="InterPro"/>
</dbReference>
<dbReference type="PANTHER" id="PTHR35936:SF17">
    <property type="entry name" value="ARGININE-BINDING EXTRACELLULAR PROTEIN ARTP"/>
    <property type="match status" value="1"/>
</dbReference>
<proteinExistence type="predicted"/>
<feature type="domain" description="Solute-binding protein family 3/N-terminal" evidence="3">
    <location>
        <begin position="34"/>
        <end position="254"/>
    </location>
</feature>
<dbReference type="SMART" id="SM00062">
    <property type="entry name" value="PBPb"/>
    <property type="match status" value="1"/>
</dbReference>
<evidence type="ECO:0000259" key="4">
    <source>
        <dbReference type="SMART" id="SM00079"/>
    </source>
</evidence>
<accession>A0AAU0UIP6</accession>
<dbReference type="AlphaFoldDB" id="A0AAU0UIP6"/>
<dbReference type="EMBL" id="CP121694">
    <property type="protein sequence ID" value="WRO20921.1"/>
    <property type="molecule type" value="Genomic_DNA"/>
</dbReference>
<dbReference type="SMART" id="SM00079">
    <property type="entry name" value="PBPe"/>
    <property type="match status" value="1"/>
</dbReference>
<dbReference type="RefSeq" id="WP_366923798.1">
    <property type="nucleotide sequence ID" value="NZ_CP121694.1"/>
</dbReference>
<dbReference type="InterPro" id="IPR001638">
    <property type="entry name" value="Solute-binding_3/MltF_N"/>
</dbReference>
<dbReference type="SUPFAM" id="SSF53850">
    <property type="entry name" value="Periplasmic binding protein-like II"/>
    <property type="match status" value="1"/>
</dbReference>
<dbReference type="InterPro" id="IPR001320">
    <property type="entry name" value="Iontro_rcpt_C"/>
</dbReference>
<dbReference type="GO" id="GO:0015276">
    <property type="term" value="F:ligand-gated monoatomic ion channel activity"/>
    <property type="evidence" value="ECO:0007669"/>
    <property type="project" value="InterPro"/>
</dbReference>
<evidence type="ECO:0000256" key="1">
    <source>
        <dbReference type="ARBA" id="ARBA00022729"/>
    </source>
</evidence>
<feature type="chain" id="PRO_5043546700" evidence="2">
    <location>
        <begin position="22"/>
        <end position="254"/>
    </location>
</feature>
<sequence>MKKYTKLVLLAMLALGLIVFAAGCGGEKAAEGDKVIVGTEAAYAPFEWQEDGEILGFDAEIIQAIVKEMGAELEHNHVAWDALYPSLNNGSIEAVISAMTITEEREEEVDFSDPYFEAMQIIALPDGSTIAGLEDLVGKKVGVQANTTGQYALEELDGMKDGDIQKYPTTPDAMMALATGELAAVVADSPVVLNYIKTNPEANLKTVTDDFDKEYYGIAVKQGNTELLEKINAALSTIKENGKYDEIYNKYFGE</sequence>
<dbReference type="PROSITE" id="PS51257">
    <property type="entry name" value="PROKAR_LIPOPROTEIN"/>
    <property type="match status" value="1"/>
</dbReference>
<protein>
    <submittedName>
        <fullName evidence="5">Basic amino acid ABC transporter substrate-binding protein</fullName>
    </submittedName>
</protein>
<dbReference type="PANTHER" id="PTHR35936">
    <property type="entry name" value="MEMBRANE-BOUND LYTIC MUREIN TRANSGLYCOSYLASE F"/>
    <property type="match status" value="1"/>
</dbReference>
<organism evidence="5 6">
    <name type="scientific">Metallumcola ferriviriculae</name>
    <dbReference type="NCBI Taxonomy" id="3039180"/>
    <lineage>
        <taxon>Bacteria</taxon>
        <taxon>Bacillati</taxon>
        <taxon>Bacillota</taxon>
        <taxon>Clostridia</taxon>
        <taxon>Neomoorellales</taxon>
        <taxon>Desulfitibacteraceae</taxon>
        <taxon>Metallumcola</taxon>
    </lineage>
</organism>
<gene>
    <name evidence="5" type="ORF">MFMK1_000711</name>
</gene>
<dbReference type="Pfam" id="PF00497">
    <property type="entry name" value="SBP_bac_3"/>
    <property type="match status" value="1"/>
</dbReference>
<dbReference type="CDD" id="cd13624">
    <property type="entry name" value="PBP2_Arg_Lys_His"/>
    <property type="match status" value="1"/>
</dbReference>
<keyword evidence="1 2" id="KW-0732">Signal</keyword>
<name>A0AAU0UIP6_9FIRM</name>
<evidence type="ECO:0000256" key="2">
    <source>
        <dbReference type="SAM" id="SignalP"/>
    </source>
</evidence>
<dbReference type="Proteomes" id="UP001329915">
    <property type="component" value="Chromosome"/>
</dbReference>
<evidence type="ECO:0000313" key="5">
    <source>
        <dbReference type="EMBL" id="WRO20921.1"/>
    </source>
</evidence>
<reference evidence="5 6" key="1">
    <citation type="submission" date="2023-04" db="EMBL/GenBank/DDBJ databases">
        <authorList>
            <person name="Hsu D."/>
        </authorList>
    </citation>
    <scope>NUCLEOTIDE SEQUENCE [LARGE SCALE GENOMIC DNA]</scope>
    <source>
        <strain evidence="5 6">MK1</strain>
    </source>
</reference>
<evidence type="ECO:0000259" key="3">
    <source>
        <dbReference type="SMART" id="SM00062"/>
    </source>
</evidence>
<feature type="domain" description="Ionotropic glutamate receptor C-terminal" evidence="4">
    <location>
        <begin position="34"/>
        <end position="254"/>
    </location>
</feature>
<feature type="signal peptide" evidence="2">
    <location>
        <begin position="1"/>
        <end position="21"/>
    </location>
</feature>